<protein>
    <submittedName>
        <fullName evidence="3">Uncharacterized protein</fullName>
    </submittedName>
</protein>
<evidence type="ECO:0000256" key="1">
    <source>
        <dbReference type="SAM" id="MobiDB-lite"/>
    </source>
</evidence>
<name>K0T8F5_THAOC</name>
<sequence length="486" mass="54601">MHRGRTFLDVTQGESDSEDDDAKSTQLANSTILRGVACLILCAAMLFVIAPSHHIDAQKRLDSQDHHLSKIRNIEDDPRKRTRFFPARLQNLLAHSHVVGSHLKDVKEGKITVEEAIHAGGLHNDVGSSGHIGAGNLNAIHKTAPMTYDEVLTVLQDFLRKLNSSNIKHKHATFHGIWSGENNQARGCCFSNIYSLERVRVQAYHDLILKYLYPFDRDYLRRMPNRREDGSIFLSVVTYRDEFCASTLGEAFAKAKNPHQLFVGLVQQNCDEAKCRSGVLEGGKMADVGPDPDCYEIFCSSAEGKKYCANNQVRLLKVKESESLGPYMARYFASKLWMGEQWYMQIDSHMTFILDWDHLSIDMLNQAPSKKPVISHYPPPHTADLAEKAKKNPDVRVTWHLVIAGKLLIGIPASVRLEGSYNYDSVKLKKPRFAPFVAAGYLVAHSDLLKEVPFDPFLGYIFMGEGEYGTSFLPSLDRDPPTGNIL</sequence>
<dbReference type="EMBL" id="AGNL01004533">
    <property type="protein sequence ID" value="EJK73399.1"/>
    <property type="molecule type" value="Genomic_DNA"/>
</dbReference>
<reference evidence="3 4" key="1">
    <citation type="journal article" date="2012" name="Genome Biol.">
        <title>Genome and low-iron response of an oceanic diatom adapted to chronic iron limitation.</title>
        <authorList>
            <person name="Lommer M."/>
            <person name="Specht M."/>
            <person name="Roy A.S."/>
            <person name="Kraemer L."/>
            <person name="Andreson R."/>
            <person name="Gutowska M.A."/>
            <person name="Wolf J."/>
            <person name="Bergner S.V."/>
            <person name="Schilhabel M.B."/>
            <person name="Klostermeier U.C."/>
            <person name="Beiko R.G."/>
            <person name="Rosenstiel P."/>
            <person name="Hippler M."/>
            <person name="Laroche J."/>
        </authorList>
    </citation>
    <scope>NUCLEOTIDE SEQUENCE [LARGE SCALE GENOMIC DNA]</scope>
    <source>
        <strain evidence="3 4">CCMP1005</strain>
    </source>
</reference>
<keyword evidence="2" id="KW-1133">Transmembrane helix</keyword>
<evidence type="ECO:0000313" key="3">
    <source>
        <dbReference type="EMBL" id="EJK73399.1"/>
    </source>
</evidence>
<dbReference type="InterPro" id="IPR021067">
    <property type="entry name" value="Glycosyltransferase"/>
</dbReference>
<dbReference type="eggNOG" id="ENOG502RYTE">
    <property type="taxonomic scope" value="Eukaryota"/>
</dbReference>
<evidence type="ECO:0000313" key="4">
    <source>
        <dbReference type="Proteomes" id="UP000266841"/>
    </source>
</evidence>
<gene>
    <name evidence="3" type="ORF">THAOC_04982</name>
</gene>
<dbReference type="PANTHER" id="PTHR34496:SF10">
    <property type="entry name" value="GLCNAC TRANSFERASE"/>
    <property type="match status" value="1"/>
</dbReference>
<dbReference type="PANTHER" id="PTHR34496">
    <property type="entry name" value="GLCNAC TRANSFERASE-RELATED"/>
    <property type="match status" value="1"/>
</dbReference>
<organism evidence="3 4">
    <name type="scientific">Thalassiosira oceanica</name>
    <name type="common">Marine diatom</name>
    <dbReference type="NCBI Taxonomy" id="159749"/>
    <lineage>
        <taxon>Eukaryota</taxon>
        <taxon>Sar</taxon>
        <taxon>Stramenopiles</taxon>
        <taxon>Ochrophyta</taxon>
        <taxon>Bacillariophyta</taxon>
        <taxon>Coscinodiscophyceae</taxon>
        <taxon>Thalassiosirophycidae</taxon>
        <taxon>Thalassiosirales</taxon>
        <taxon>Thalassiosiraceae</taxon>
        <taxon>Thalassiosira</taxon>
    </lineage>
</organism>
<keyword evidence="2" id="KW-0472">Membrane</keyword>
<keyword evidence="2" id="KW-0812">Transmembrane</keyword>
<accession>K0T8F5</accession>
<feature type="region of interest" description="Disordered" evidence="1">
    <location>
        <begin position="1"/>
        <end position="22"/>
    </location>
</feature>
<feature type="transmembrane region" description="Helical" evidence="2">
    <location>
        <begin position="32"/>
        <end position="50"/>
    </location>
</feature>
<proteinExistence type="predicted"/>
<dbReference type="AlphaFoldDB" id="K0T8F5"/>
<evidence type="ECO:0000256" key="2">
    <source>
        <dbReference type="SAM" id="Phobius"/>
    </source>
</evidence>
<dbReference type="Proteomes" id="UP000266841">
    <property type="component" value="Unassembled WGS sequence"/>
</dbReference>
<dbReference type="OrthoDB" id="76265at2759"/>
<comment type="caution">
    <text evidence="3">The sequence shown here is derived from an EMBL/GenBank/DDBJ whole genome shotgun (WGS) entry which is preliminary data.</text>
</comment>
<keyword evidence="4" id="KW-1185">Reference proteome</keyword>
<dbReference type="Pfam" id="PF11397">
    <property type="entry name" value="GlcNAc"/>
    <property type="match status" value="1"/>
</dbReference>